<dbReference type="OrthoDB" id="9809450at2"/>
<dbReference type="STRING" id="52560.SAMN04488082_10162"/>
<dbReference type="FunFam" id="3.40.50.300:FF:000056">
    <property type="entry name" value="Cell division ATP-binding protein FtsE"/>
    <property type="match status" value="1"/>
</dbReference>
<evidence type="ECO:0000256" key="1">
    <source>
        <dbReference type="ARBA" id="ARBA00002579"/>
    </source>
</evidence>
<dbReference type="InterPro" id="IPR003439">
    <property type="entry name" value="ABC_transporter-like_ATP-bd"/>
</dbReference>
<dbReference type="GO" id="GO:0005886">
    <property type="term" value="C:plasma membrane"/>
    <property type="evidence" value="ECO:0007669"/>
    <property type="project" value="UniProtKB-ARBA"/>
</dbReference>
<dbReference type="Gene3D" id="3.40.50.300">
    <property type="entry name" value="P-loop containing nucleotide triphosphate hydrolases"/>
    <property type="match status" value="1"/>
</dbReference>
<accession>A0A1I3MSF3</accession>
<keyword evidence="8" id="KW-1185">Reference proteome</keyword>
<evidence type="ECO:0000256" key="4">
    <source>
        <dbReference type="ARBA" id="ARBA00022741"/>
    </source>
</evidence>
<keyword evidence="4" id="KW-0547">Nucleotide-binding</keyword>
<sequence length="226" mass="25152">MISISKLSYSFGRQLALKDINFCMKPGEFVFLCGPSGAGKTTFMRILHGSLPVQRGKADVAGYDLNTLPESRKHLLRRDVSVVFQDFKILTNQTVFANVALPLKVRGIGQHIIEKRVRAVLRSLHLDHKTGAPCEELSGGEQQRVAVARAVVVKPKLLLADEPTGNLDHELSMRMMDIFQQFHKFGTSIMIATHNREIMERMADARIVTLEDGVMREGCAQVGGRP</sequence>
<dbReference type="Proteomes" id="UP000198635">
    <property type="component" value="Unassembled WGS sequence"/>
</dbReference>
<dbReference type="AlphaFoldDB" id="A0A1I3MSF3"/>
<dbReference type="InterPro" id="IPR003593">
    <property type="entry name" value="AAA+_ATPase"/>
</dbReference>
<evidence type="ECO:0000313" key="8">
    <source>
        <dbReference type="Proteomes" id="UP000198635"/>
    </source>
</evidence>
<dbReference type="InterPro" id="IPR027417">
    <property type="entry name" value="P-loop_NTPase"/>
</dbReference>
<reference evidence="8" key="1">
    <citation type="submission" date="2016-10" db="EMBL/GenBank/DDBJ databases">
        <authorList>
            <person name="Varghese N."/>
            <person name="Submissions S."/>
        </authorList>
    </citation>
    <scope>NUCLEOTIDE SEQUENCE [LARGE SCALE GENOMIC DNA]</scope>
    <source>
        <strain evidence="8">DSM 5918</strain>
    </source>
</reference>
<dbReference type="GO" id="GO:0016887">
    <property type="term" value="F:ATP hydrolysis activity"/>
    <property type="evidence" value="ECO:0007669"/>
    <property type="project" value="InterPro"/>
</dbReference>
<protein>
    <recommendedName>
        <fullName evidence="3">Cell division ATP-binding protein FtsE</fullName>
    </recommendedName>
</protein>
<dbReference type="InterPro" id="IPR015854">
    <property type="entry name" value="ABC_transpr_LolD-like"/>
</dbReference>
<dbReference type="InterPro" id="IPR017871">
    <property type="entry name" value="ABC_transporter-like_CS"/>
</dbReference>
<dbReference type="Pfam" id="PF00005">
    <property type="entry name" value="ABC_tran"/>
    <property type="match status" value="1"/>
</dbReference>
<name>A0A1I3MSF3_9BACT</name>
<comment type="function">
    <text evidence="1">Part of the ABC transporter FtsEX involved in cellular division. Important for assembly or stability of the septal ring.</text>
</comment>
<proteinExistence type="inferred from homology"/>
<dbReference type="PANTHER" id="PTHR24220">
    <property type="entry name" value="IMPORT ATP-BINDING PROTEIN"/>
    <property type="match status" value="1"/>
</dbReference>
<dbReference type="PROSITE" id="PS50893">
    <property type="entry name" value="ABC_TRANSPORTER_2"/>
    <property type="match status" value="1"/>
</dbReference>
<dbReference type="GO" id="GO:0005524">
    <property type="term" value="F:ATP binding"/>
    <property type="evidence" value="ECO:0007669"/>
    <property type="project" value="UniProtKB-KW"/>
</dbReference>
<evidence type="ECO:0000256" key="2">
    <source>
        <dbReference type="ARBA" id="ARBA00005417"/>
    </source>
</evidence>
<dbReference type="SUPFAM" id="SSF52540">
    <property type="entry name" value="P-loop containing nucleoside triphosphate hydrolases"/>
    <property type="match status" value="1"/>
</dbReference>
<comment type="similarity">
    <text evidence="2">Belongs to the ABC transporter superfamily.</text>
</comment>
<keyword evidence="7" id="KW-0131">Cell cycle</keyword>
<evidence type="ECO:0000259" key="6">
    <source>
        <dbReference type="PROSITE" id="PS50893"/>
    </source>
</evidence>
<organism evidence="7 8">
    <name type="scientific">Desulfomicrobium apsheronum</name>
    <dbReference type="NCBI Taxonomy" id="52560"/>
    <lineage>
        <taxon>Bacteria</taxon>
        <taxon>Pseudomonadati</taxon>
        <taxon>Thermodesulfobacteriota</taxon>
        <taxon>Desulfovibrionia</taxon>
        <taxon>Desulfovibrionales</taxon>
        <taxon>Desulfomicrobiaceae</taxon>
        <taxon>Desulfomicrobium</taxon>
    </lineage>
</organism>
<dbReference type="PANTHER" id="PTHR24220:SF470">
    <property type="entry name" value="CELL DIVISION ATP-BINDING PROTEIN FTSE"/>
    <property type="match status" value="1"/>
</dbReference>
<dbReference type="GO" id="GO:0022857">
    <property type="term" value="F:transmembrane transporter activity"/>
    <property type="evidence" value="ECO:0007669"/>
    <property type="project" value="TreeGrafter"/>
</dbReference>
<feature type="domain" description="ABC transporter" evidence="6">
    <location>
        <begin position="2"/>
        <end position="226"/>
    </location>
</feature>
<gene>
    <name evidence="7" type="ORF">SAMN04488082_10162</name>
</gene>
<evidence type="ECO:0000256" key="3">
    <source>
        <dbReference type="ARBA" id="ARBA00020019"/>
    </source>
</evidence>
<dbReference type="SMART" id="SM00382">
    <property type="entry name" value="AAA"/>
    <property type="match status" value="1"/>
</dbReference>
<dbReference type="RefSeq" id="WP_092372162.1">
    <property type="nucleotide sequence ID" value="NZ_FORX01000001.1"/>
</dbReference>
<dbReference type="PROSITE" id="PS00211">
    <property type="entry name" value="ABC_TRANSPORTER_1"/>
    <property type="match status" value="1"/>
</dbReference>
<evidence type="ECO:0000313" key="7">
    <source>
        <dbReference type="EMBL" id="SFI99879.1"/>
    </source>
</evidence>
<keyword evidence="7" id="KW-0132">Cell division</keyword>
<evidence type="ECO:0000256" key="5">
    <source>
        <dbReference type="ARBA" id="ARBA00022840"/>
    </source>
</evidence>
<dbReference type="GO" id="GO:0051301">
    <property type="term" value="P:cell division"/>
    <property type="evidence" value="ECO:0007669"/>
    <property type="project" value="UniProtKB-KW"/>
</dbReference>
<keyword evidence="5 7" id="KW-0067">ATP-binding</keyword>
<dbReference type="EMBL" id="FORX01000001">
    <property type="protein sequence ID" value="SFI99879.1"/>
    <property type="molecule type" value="Genomic_DNA"/>
</dbReference>